<evidence type="ECO:0000259" key="8">
    <source>
        <dbReference type="PROSITE" id="PS50893"/>
    </source>
</evidence>
<proteinExistence type="predicted"/>
<dbReference type="PANTHER" id="PTHR24221">
    <property type="entry name" value="ATP-BINDING CASSETTE SUB-FAMILY B"/>
    <property type="match status" value="1"/>
</dbReference>
<dbReference type="InterPro" id="IPR039421">
    <property type="entry name" value="Type_1_exporter"/>
</dbReference>
<evidence type="ECO:0000256" key="5">
    <source>
        <dbReference type="ARBA" id="ARBA00022989"/>
    </source>
</evidence>
<dbReference type="Pfam" id="PF00664">
    <property type="entry name" value="ABC_membrane"/>
    <property type="match status" value="1"/>
</dbReference>
<dbReference type="GO" id="GO:0008233">
    <property type="term" value="F:peptidase activity"/>
    <property type="evidence" value="ECO:0007669"/>
    <property type="project" value="InterPro"/>
</dbReference>
<dbReference type="CDD" id="cd18567">
    <property type="entry name" value="ABC_6TM_CvaB_RaxB_like"/>
    <property type="match status" value="1"/>
</dbReference>
<feature type="transmembrane region" description="Helical" evidence="7">
    <location>
        <begin position="284"/>
        <end position="306"/>
    </location>
</feature>
<dbReference type="EMBL" id="JACHOP010000010">
    <property type="protein sequence ID" value="MBB5757939.1"/>
    <property type="molecule type" value="Genomic_DNA"/>
</dbReference>
<dbReference type="GO" id="GO:0005524">
    <property type="term" value="F:ATP binding"/>
    <property type="evidence" value="ECO:0007669"/>
    <property type="project" value="UniProtKB-KW"/>
</dbReference>
<organism evidence="11 12">
    <name type="scientific">Methylorubrum rhodinum</name>
    <dbReference type="NCBI Taxonomy" id="29428"/>
    <lineage>
        <taxon>Bacteria</taxon>
        <taxon>Pseudomonadati</taxon>
        <taxon>Pseudomonadota</taxon>
        <taxon>Alphaproteobacteria</taxon>
        <taxon>Hyphomicrobiales</taxon>
        <taxon>Methylobacteriaceae</taxon>
        <taxon>Methylorubrum</taxon>
    </lineage>
</organism>
<keyword evidence="4 11" id="KW-0067">ATP-binding</keyword>
<dbReference type="InterPro" id="IPR005074">
    <property type="entry name" value="Peptidase_C39"/>
</dbReference>
<dbReference type="GO" id="GO:0005886">
    <property type="term" value="C:plasma membrane"/>
    <property type="evidence" value="ECO:0007669"/>
    <property type="project" value="UniProtKB-SubCell"/>
</dbReference>
<feature type="domain" description="Peptidase C39" evidence="10">
    <location>
        <begin position="23"/>
        <end position="143"/>
    </location>
</feature>
<dbReference type="InterPro" id="IPR003439">
    <property type="entry name" value="ABC_transporter-like_ATP-bd"/>
</dbReference>
<evidence type="ECO:0000313" key="12">
    <source>
        <dbReference type="Proteomes" id="UP000583454"/>
    </source>
</evidence>
<dbReference type="PROSITE" id="PS50893">
    <property type="entry name" value="ABC_TRANSPORTER_2"/>
    <property type="match status" value="1"/>
</dbReference>
<keyword evidence="2 7" id="KW-0812">Transmembrane</keyword>
<feature type="domain" description="ABC transmembrane type-1" evidence="9">
    <location>
        <begin position="177"/>
        <end position="454"/>
    </location>
</feature>
<dbReference type="AlphaFoldDB" id="A0A840ZJ17"/>
<keyword evidence="3" id="KW-0547">Nucleotide-binding</keyword>
<dbReference type="Proteomes" id="UP000583454">
    <property type="component" value="Unassembled WGS sequence"/>
</dbReference>
<dbReference type="InterPro" id="IPR003593">
    <property type="entry name" value="AAA+_ATPase"/>
</dbReference>
<name>A0A840ZJ17_9HYPH</name>
<feature type="domain" description="ABC transporter" evidence="8">
    <location>
        <begin position="489"/>
        <end position="712"/>
    </location>
</feature>
<keyword evidence="6 7" id="KW-0472">Membrane</keyword>
<dbReference type="GO" id="GO:0140359">
    <property type="term" value="F:ABC-type transporter activity"/>
    <property type="evidence" value="ECO:0007669"/>
    <property type="project" value="InterPro"/>
</dbReference>
<accession>A0A840ZJ17</accession>
<evidence type="ECO:0000256" key="6">
    <source>
        <dbReference type="ARBA" id="ARBA00023136"/>
    </source>
</evidence>
<dbReference type="SMART" id="SM00382">
    <property type="entry name" value="AAA"/>
    <property type="match status" value="1"/>
</dbReference>
<comment type="subcellular location">
    <subcellularLocation>
        <location evidence="1">Cell membrane</location>
        <topology evidence="1">Multi-pass membrane protein</topology>
    </subcellularLocation>
</comment>
<evidence type="ECO:0000259" key="10">
    <source>
        <dbReference type="PROSITE" id="PS50990"/>
    </source>
</evidence>
<dbReference type="SUPFAM" id="SSF90123">
    <property type="entry name" value="ABC transporter transmembrane region"/>
    <property type="match status" value="1"/>
</dbReference>
<dbReference type="SUPFAM" id="SSF52540">
    <property type="entry name" value="P-loop containing nucleoside triphosphate hydrolases"/>
    <property type="match status" value="1"/>
</dbReference>
<keyword evidence="12" id="KW-1185">Reference proteome</keyword>
<evidence type="ECO:0000256" key="4">
    <source>
        <dbReference type="ARBA" id="ARBA00022840"/>
    </source>
</evidence>
<feature type="transmembrane region" description="Helical" evidence="7">
    <location>
        <begin position="174"/>
        <end position="195"/>
    </location>
</feature>
<dbReference type="PANTHER" id="PTHR24221:SF606">
    <property type="entry name" value="COLICIN V SECRETION-PROCESSING ATP-BINDING PROTEIN"/>
    <property type="match status" value="1"/>
</dbReference>
<dbReference type="GO" id="GO:0016887">
    <property type="term" value="F:ATP hydrolysis activity"/>
    <property type="evidence" value="ECO:0007669"/>
    <property type="project" value="InterPro"/>
</dbReference>
<feature type="transmembrane region" description="Helical" evidence="7">
    <location>
        <begin position="210"/>
        <end position="228"/>
    </location>
</feature>
<dbReference type="Gene3D" id="1.20.1560.10">
    <property type="entry name" value="ABC transporter type 1, transmembrane domain"/>
    <property type="match status" value="1"/>
</dbReference>
<evidence type="ECO:0000259" key="9">
    <source>
        <dbReference type="PROSITE" id="PS50929"/>
    </source>
</evidence>
<evidence type="ECO:0000313" key="11">
    <source>
        <dbReference type="EMBL" id="MBB5757939.1"/>
    </source>
</evidence>
<keyword evidence="5 7" id="KW-1133">Transmembrane helix</keyword>
<dbReference type="Gene3D" id="3.90.70.10">
    <property type="entry name" value="Cysteine proteinases"/>
    <property type="match status" value="1"/>
</dbReference>
<sequence>MFAATFARFSGSPHRRPVRSVMQSESMECGLACLAMVANAHRHDLDLPYLRALFPPSRRGMTFAELVEVAGQIGLDAQGLGVANVGELAQVSCPAILHWNGNHFVVLEKVVRGAFHIHDPAFGLRVYAREDVERHFGGVALEFEPRVDFKAVKAQRKSLFWSVYRSCRGIEHTIGMIAVLSFAATLFTLATPIFLQTAIDTVIPQYDLDLLTVVIVGLILFSAFEAVSRWLRDVITLRAATMFEIHFTRNIIGHAFRLPVGFFEARHPGDFVTRVNSVDHIKTFLVTGFVSSIADGTMSILLIAMMTYYSPTMTAASLGTLAAAILVRFATYPQIARSTAQSLESRSEEQARLLDGLNQIAALKVSNSGGFFTLKWLESFTRFANFSYRSKKLSIDADLFLHLIFMLGTVATLYMGVVDVMKSTLSVGVLYAFFALRTSFFNSMNELIMSLLQLSVMRVHFARLDDVLNEAPEPASEGVHIARVIRRGVSLEDVAVQFGASQRPLLSDVNLTIDTARHETIAIIGQSGCGKSSLLRILASLHTAPRGRVVVDGRSLDEFGVHEYRANIGCVFADDSLFAGTVAENVALHAPDVSQDRIEAALEQVGLLDAVQGLPQGYATLLSDESPLLSTGQRRRLILARALCRRPRLLLLDEVTANLDPASEAELVQTLIRFPAAKVFVTHSGHVLPFADRVLKVSGGRLVDVTPESAEAA</sequence>
<evidence type="ECO:0000256" key="7">
    <source>
        <dbReference type="SAM" id="Phobius"/>
    </source>
</evidence>
<reference evidence="11 12" key="1">
    <citation type="submission" date="2020-08" db="EMBL/GenBank/DDBJ databases">
        <title>Genomic Encyclopedia of Type Strains, Phase IV (KMG-IV): sequencing the most valuable type-strain genomes for metagenomic binning, comparative biology and taxonomic classification.</title>
        <authorList>
            <person name="Goeker M."/>
        </authorList>
    </citation>
    <scope>NUCLEOTIDE SEQUENCE [LARGE SCALE GENOMIC DNA]</scope>
    <source>
        <strain evidence="11 12">DSM 2163</strain>
    </source>
</reference>
<evidence type="ECO:0000256" key="2">
    <source>
        <dbReference type="ARBA" id="ARBA00022692"/>
    </source>
</evidence>
<feature type="transmembrane region" description="Helical" evidence="7">
    <location>
        <begin position="312"/>
        <end position="331"/>
    </location>
</feature>
<evidence type="ECO:0000256" key="1">
    <source>
        <dbReference type="ARBA" id="ARBA00004651"/>
    </source>
</evidence>
<evidence type="ECO:0000256" key="3">
    <source>
        <dbReference type="ARBA" id="ARBA00022741"/>
    </source>
</evidence>
<dbReference type="Pfam" id="PF00005">
    <property type="entry name" value="ABC_tran"/>
    <property type="match status" value="1"/>
</dbReference>
<dbReference type="Gene3D" id="3.40.50.300">
    <property type="entry name" value="P-loop containing nucleotide triphosphate hydrolases"/>
    <property type="match status" value="1"/>
</dbReference>
<dbReference type="InterPro" id="IPR036640">
    <property type="entry name" value="ABC1_TM_sf"/>
</dbReference>
<comment type="caution">
    <text evidence="11">The sequence shown here is derived from an EMBL/GenBank/DDBJ whole genome shotgun (WGS) entry which is preliminary data.</text>
</comment>
<dbReference type="GO" id="GO:0034040">
    <property type="term" value="F:ATPase-coupled lipid transmembrane transporter activity"/>
    <property type="evidence" value="ECO:0007669"/>
    <property type="project" value="TreeGrafter"/>
</dbReference>
<dbReference type="Pfam" id="PF03412">
    <property type="entry name" value="Peptidase_C39"/>
    <property type="match status" value="1"/>
</dbReference>
<dbReference type="InterPro" id="IPR011527">
    <property type="entry name" value="ABC1_TM_dom"/>
</dbReference>
<dbReference type="RefSeq" id="WP_183569933.1">
    <property type="nucleotide sequence ID" value="NZ_JACHOP010000010.1"/>
</dbReference>
<dbReference type="PROSITE" id="PS50929">
    <property type="entry name" value="ABC_TM1F"/>
    <property type="match status" value="1"/>
</dbReference>
<protein>
    <submittedName>
        <fullName evidence="11">ATP-binding cassette subfamily B protein RaxB</fullName>
    </submittedName>
</protein>
<dbReference type="GO" id="GO:0006508">
    <property type="term" value="P:proteolysis"/>
    <property type="evidence" value="ECO:0007669"/>
    <property type="project" value="InterPro"/>
</dbReference>
<gene>
    <name evidence="11" type="ORF">HNR00_002656</name>
</gene>
<dbReference type="PROSITE" id="PS50990">
    <property type="entry name" value="PEPTIDASE_C39"/>
    <property type="match status" value="1"/>
</dbReference>
<dbReference type="InterPro" id="IPR027417">
    <property type="entry name" value="P-loop_NTPase"/>
</dbReference>
<feature type="transmembrane region" description="Helical" evidence="7">
    <location>
        <begin position="399"/>
        <end position="417"/>
    </location>
</feature>